<name>A0A6A6J9G0_WESOR</name>
<dbReference type="GeneID" id="54554969"/>
<dbReference type="Proteomes" id="UP000800097">
    <property type="component" value="Unassembled WGS sequence"/>
</dbReference>
<dbReference type="InterPro" id="IPR001810">
    <property type="entry name" value="F-box_dom"/>
</dbReference>
<proteinExistence type="predicted"/>
<protein>
    <recommendedName>
        <fullName evidence="2">F-box domain-containing protein</fullName>
    </recommendedName>
</protein>
<reference evidence="3" key="1">
    <citation type="journal article" date="2020" name="Stud. Mycol.">
        <title>101 Dothideomycetes genomes: a test case for predicting lifestyles and emergence of pathogens.</title>
        <authorList>
            <person name="Haridas S."/>
            <person name="Albert R."/>
            <person name="Binder M."/>
            <person name="Bloem J."/>
            <person name="Labutti K."/>
            <person name="Salamov A."/>
            <person name="Andreopoulos B."/>
            <person name="Baker S."/>
            <person name="Barry K."/>
            <person name="Bills G."/>
            <person name="Bluhm B."/>
            <person name="Cannon C."/>
            <person name="Castanera R."/>
            <person name="Culley D."/>
            <person name="Daum C."/>
            <person name="Ezra D."/>
            <person name="Gonzalez J."/>
            <person name="Henrissat B."/>
            <person name="Kuo A."/>
            <person name="Liang C."/>
            <person name="Lipzen A."/>
            <person name="Lutzoni F."/>
            <person name="Magnuson J."/>
            <person name="Mondo S."/>
            <person name="Nolan M."/>
            <person name="Ohm R."/>
            <person name="Pangilinan J."/>
            <person name="Park H.-J."/>
            <person name="Ramirez L."/>
            <person name="Alfaro M."/>
            <person name="Sun H."/>
            <person name="Tritt A."/>
            <person name="Yoshinaga Y."/>
            <person name="Zwiers L.-H."/>
            <person name="Turgeon B."/>
            <person name="Goodwin S."/>
            <person name="Spatafora J."/>
            <person name="Crous P."/>
            <person name="Grigoriev I."/>
        </authorList>
    </citation>
    <scope>NUCLEOTIDE SEQUENCE</scope>
    <source>
        <strain evidence="3">CBS 379.55</strain>
    </source>
</reference>
<evidence type="ECO:0000256" key="1">
    <source>
        <dbReference type="SAM" id="MobiDB-lite"/>
    </source>
</evidence>
<keyword evidence="4" id="KW-1185">Reference proteome</keyword>
<dbReference type="AlphaFoldDB" id="A0A6A6J9G0"/>
<evidence type="ECO:0000313" key="3">
    <source>
        <dbReference type="EMBL" id="KAF2271869.1"/>
    </source>
</evidence>
<feature type="domain" description="F-box" evidence="2">
    <location>
        <begin position="418"/>
        <end position="473"/>
    </location>
</feature>
<feature type="region of interest" description="Disordered" evidence="1">
    <location>
        <begin position="55"/>
        <end position="83"/>
    </location>
</feature>
<evidence type="ECO:0000313" key="4">
    <source>
        <dbReference type="Proteomes" id="UP000800097"/>
    </source>
</evidence>
<feature type="region of interest" description="Disordered" evidence="1">
    <location>
        <begin position="344"/>
        <end position="413"/>
    </location>
</feature>
<evidence type="ECO:0000259" key="2">
    <source>
        <dbReference type="PROSITE" id="PS50181"/>
    </source>
</evidence>
<sequence>MTVVRKFSRKSSRPSTTIRHGVLLSRHTRRNVLFSPKCNTGAQLARLRKGLVKRTQKIDQQVSSPIRKESRPRAPSTIPAAPVPLHNTRKVSTLAIPQSGGAPVRRYQLREVLGVLHHQSVSLPQSTRSSRIKANDKNPNIPLFKRLDLVPSADTACEDNSRRYTYRISKPVGSPTNPPTLAAKNLVVQTSFLCAAPQSTSGPSNTRVNQCKRASLQPKQLQAKILPKAHQAIRHMLGQSHSTLARQPSNYAIGNVSASSSSSPSSTAKIRAKPGIQETIERPEEVLNALKESEQARRSEELRLHLLQRAHTPQMPPVLVQRDFPASPSTLRFDQLNISVNPTIRSGTVPEASRKPQLPNFKGARDPMHTPGTYYGHTNPAHQQPHQQKKKRVAPSSPGQVQRKRQKPTDISAVKRAPTGILDLPVELIKMVYGNMVSSDVNCLRHTCRKFYHIFENEKKTIPLTADFSWLRSSVKELESIATNPAVSKHVVKIIFVDIEPISGRILQEKHPNLPAEHVRGYNMEKSSIVSYHEKADTSQHIRRILNKFRNLRLLEYHAGYLSPPSPASNTEITLQQALSPDYINEANQNMAYQKRLRACGGRLFQTPTHDWAEASRRNFHRMISYVLDNRHRSGPLDVKITTSHYCGLGSGPRCKQRFAPHRVNALRSLEICYRGEWLLPGSRDWFTMANRGNGTQALSPTGPQFDGVEELTLVGNPKDEDHFMVLSPDRNPDQTFKLLLPNLKKLTLVNVIIDDAFMDWARGRPVDIVLRNAVVKGGGMRVLNGDSTLRHIKTIACVSRTQAAQSQMEPLAREQTPPISPDVALQQMVRARHENNKRMVSGPTEGVQAG</sequence>
<accession>A0A6A6J9G0</accession>
<gene>
    <name evidence="3" type="ORF">EI97DRAFT_470859</name>
</gene>
<dbReference type="PROSITE" id="PS50181">
    <property type="entry name" value="FBOX"/>
    <property type="match status" value="1"/>
</dbReference>
<organism evidence="3 4">
    <name type="scientific">Westerdykella ornata</name>
    <dbReference type="NCBI Taxonomy" id="318751"/>
    <lineage>
        <taxon>Eukaryota</taxon>
        <taxon>Fungi</taxon>
        <taxon>Dikarya</taxon>
        <taxon>Ascomycota</taxon>
        <taxon>Pezizomycotina</taxon>
        <taxon>Dothideomycetes</taxon>
        <taxon>Pleosporomycetidae</taxon>
        <taxon>Pleosporales</taxon>
        <taxon>Sporormiaceae</taxon>
        <taxon>Westerdykella</taxon>
    </lineage>
</organism>
<dbReference type="OrthoDB" id="10685244at2759"/>
<dbReference type="Pfam" id="PF00646">
    <property type="entry name" value="F-box"/>
    <property type="match status" value="1"/>
</dbReference>
<dbReference type="RefSeq" id="XP_033649408.1">
    <property type="nucleotide sequence ID" value="XM_033801794.1"/>
</dbReference>
<dbReference type="EMBL" id="ML986531">
    <property type="protein sequence ID" value="KAF2271869.1"/>
    <property type="molecule type" value="Genomic_DNA"/>
</dbReference>